<dbReference type="Gene3D" id="2.60.40.1220">
    <property type="match status" value="1"/>
</dbReference>
<feature type="signal peptide" evidence="2">
    <location>
        <begin position="1"/>
        <end position="28"/>
    </location>
</feature>
<dbReference type="RefSeq" id="WP_307148840.1">
    <property type="nucleotide sequence ID" value="NZ_JAUSTU010000002.1"/>
</dbReference>
<evidence type="ECO:0000259" key="3">
    <source>
        <dbReference type="Pfam" id="PF13205"/>
    </source>
</evidence>
<feature type="domain" description="SbsA Ig-like" evidence="3">
    <location>
        <begin position="42"/>
        <end position="118"/>
    </location>
</feature>
<name>A0ABT9UZU7_9BACL</name>
<proteinExistence type="predicted"/>
<organism evidence="4 5">
    <name type="scientific">Anoxybacillus andreesenii</name>
    <dbReference type="NCBI Taxonomy" id="1325932"/>
    <lineage>
        <taxon>Bacteria</taxon>
        <taxon>Bacillati</taxon>
        <taxon>Bacillota</taxon>
        <taxon>Bacilli</taxon>
        <taxon>Bacillales</taxon>
        <taxon>Anoxybacillaceae</taxon>
        <taxon>Anoxybacillus</taxon>
    </lineage>
</organism>
<dbReference type="EMBL" id="JAUSTU010000002">
    <property type="protein sequence ID" value="MDQ0154225.1"/>
    <property type="molecule type" value="Genomic_DNA"/>
</dbReference>
<feature type="chain" id="PRO_5046116830" description="SbsA Ig-like domain-containing protein" evidence="2">
    <location>
        <begin position="29"/>
        <end position="215"/>
    </location>
</feature>
<dbReference type="Pfam" id="PF13205">
    <property type="entry name" value="Big_5"/>
    <property type="match status" value="1"/>
</dbReference>
<dbReference type="Proteomes" id="UP001231362">
    <property type="component" value="Unassembled WGS sequence"/>
</dbReference>
<dbReference type="InterPro" id="IPR032812">
    <property type="entry name" value="SbsA_Ig"/>
</dbReference>
<keyword evidence="1 2" id="KW-0732">Signal</keyword>
<evidence type="ECO:0000256" key="1">
    <source>
        <dbReference type="ARBA" id="ARBA00022729"/>
    </source>
</evidence>
<reference evidence="4 5" key="1">
    <citation type="submission" date="2023-07" db="EMBL/GenBank/DDBJ databases">
        <title>Genomic Encyclopedia of Type Strains, Phase IV (KMG-IV): sequencing the most valuable type-strain genomes for metagenomic binning, comparative biology and taxonomic classification.</title>
        <authorList>
            <person name="Goeker M."/>
        </authorList>
    </citation>
    <scope>NUCLEOTIDE SEQUENCE [LARGE SCALE GENOMIC DNA]</scope>
    <source>
        <strain evidence="4 5">DSM 23948</strain>
    </source>
</reference>
<sequence>MNKRKAIITSVLAALVLLLLLPNIRPSATDAVDTWSEKKVTDTKKVWTIAFSKPLKATSIKDSTVYVEDENYRLFFTTATLSSDKKSIIVTPREPYQENVKYRLNISSEIVSEKGEKLGKGIIMPFVVNGSDSQDGQDGDAIRSVTFSTNAFATTVNVISNDTVVRVTANSKELHYLGNNTYSTGLTGISSGSTVKIQAYDMNGKRIFSKDYKVN</sequence>
<accession>A0ABT9UZU7</accession>
<evidence type="ECO:0000313" key="5">
    <source>
        <dbReference type="Proteomes" id="UP001231362"/>
    </source>
</evidence>
<evidence type="ECO:0000256" key="2">
    <source>
        <dbReference type="SAM" id="SignalP"/>
    </source>
</evidence>
<comment type="caution">
    <text evidence="4">The sequence shown here is derived from an EMBL/GenBank/DDBJ whole genome shotgun (WGS) entry which is preliminary data.</text>
</comment>
<dbReference type="InterPro" id="IPR014755">
    <property type="entry name" value="Cu-Rt/internalin_Ig-like"/>
</dbReference>
<evidence type="ECO:0000313" key="4">
    <source>
        <dbReference type="EMBL" id="MDQ0154225.1"/>
    </source>
</evidence>
<protein>
    <recommendedName>
        <fullName evidence="3">SbsA Ig-like domain-containing protein</fullName>
    </recommendedName>
</protein>
<gene>
    <name evidence="4" type="ORF">J2S07_000529</name>
</gene>
<keyword evidence="5" id="KW-1185">Reference proteome</keyword>